<dbReference type="Proteomes" id="UP000002774">
    <property type="component" value="Chromosome"/>
</dbReference>
<dbReference type="HOGENOM" id="CLU_1487454_0_0_10"/>
<dbReference type="OrthoDB" id="9851783at2"/>
<dbReference type="EMBL" id="CM001403">
    <property type="protein sequence ID" value="EHQ25659.1"/>
    <property type="molecule type" value="Genomic_DNA"/>
</dbReference>
<proteinExistence type="predicted"/>
<dbReference type="AlphaFoldDB" id="H1Y1V6"/>
<evidence type="ECO:0000313" key="1">
    <source>
        <dbReference type="EMBL" id="EHQ25659.1"/>
    </source>
</evidence>
<keyword evidence="2" id="KW-1185">Reference proteome</keyword>
<gene>
    <name evidence="1" type="ORF">Mucpa_1501</name>
</gene>
<protein>
    <submittedName>
        <fullName evidence="1">Uncharacterized protein</fullName>
    </submittedName>
</protein>
<accession>H1Y1V6</accession>
<organism evidence="1 2">
    <name type="scientific">Mucilaginibacter paludis DSM 18603</name>
    <dbReference type="NCBI Taxonomy" id="714943"/>
    <lineage>
        <taxon>Bacteria</taxon>
        <taxon>Pseudomonadati</taxon>
        <taxon>Bacteroidota</taxon>
        <taxon>Sphingobacteriia</taxon>
        <taxon>Sphingobacteriales</taxon>
        <taxon>Sphingobacteriaceae</taxon>
        <taxon>Mucilaginibacter</taxon>
    </lineage>
</organism>
<reference evidence="1" key="1">
    <citation type="submission" date="2011-09" db="EMBL/GenBank/DDBJ databases">
        <title>The permanent draft genome of Mucilaginibacter paludis DSM 18603.</title>
        <authorList>
            <consortium name="US DOE Joint Genome Institute (JGI-PGF)"/>
            <person name="Lucas S."/>
            <person name="Han J."/>
            <person name="Lapidus A."/>
            <person name="Bruce D."/>
            <person name="Goodwin L."/>
            <person name="Pitluck S."/>
            <person name="Peters L."/>
            <person name="Kyrpides N."/>
            <person name="Mavromatis K."/>
            <person name="Ivanova N."/>
            <person name="Mikhailova N."/>
            <person name="Held B."/>
            <person name="Detter J.C."/>
            <person name="Tapia R."/>
            <person name="Han C."/>
            <person name="Land M."/>
            <person name="Hauser L."/>
            <person name="Markowitz V."/>
            <person name="Cheng J.-F."/>
            <person name="Hugenholtz P."/>
            <person name="Woyke T."/>
            <person name="Wu D."/>
            <person name="Tindall B."/>
            <person name="Brambilla E."/>
            <person name="Klenk H.-P."/>
            <person name="Eisen J.A."/>
        </authorList>
    </citation>
    <scope>NUCLEOTIDE SEQUENCE [LARGE SCALE GENOMIC DNA]</scope>
    <source>
        <strain evidence="1">DSM 18603</strain>
    </source>
</reference>
<evidence type="ECO:0000313" key="2">
    <source>
        <dbReference type="Proteomes" id="UP000002774"/>
    </source>
</evidence>
<dbReference type="RefSeq" id="WP_008505504.1">
    <property type="nucleotide sequence ID" value="NZ_CM001403.1"/>
</dbReference>
<name>H1Y1V6_9SPHI</name>
<sequence>MSISATVKLTAFIFTCFIMPIALKQAVANRSYKANYIAFADGDSIKQRLVWQHVRDLKATAGGPMTFEHIGEKTMTVIAGRNGVLRSHYSKKNLTKKESAKISSSVLDGKFKLMGVYLDDNSKGSPPIYNIYYSDGSNILVKMDLYSIGFTCCAVFYSPNKINPFEHSNYIFHYDSKQELN</sequence>